<dbReference type="eggNOG" id="ENOG502RMU2">
    <property type="taxonomic scope" value="Eukaryota"/>
</dbReference>
<dbReference type="EMBL" id="GL385397">
    <property type="protein sequence ID" value="EJT77315.1"/>
    <property type="molecule type" value="Genomic_DNA"/>
</dbReference>
<evidence type="ECO:0000256" key="1">
    <source>
        <dbReference type="SAM" id="SignalP"/>
    </source>
</evidence>
<gene>
    <name evidence="3" type="primary">20347685</name>
    <name evidence="2" type="ORF">GGTG_07227</name>
</gene>
<name>J3P130_GAET3</name>
<dbReference type="GeneID" id="20347685"/>
<feature type="signal peptide" evidence="1">
    <location>
        <begin position="1"/>
        <end position="21"/>
    </location>
</feature>
<dbReference type="EnsemblFungi" id="EJT77315">
    <property type="protein sequence ID" value="EJT77315"/>
    <property type="gene ID" value="GGTG_07227"/>
</dbReference>
<reference evidence="3" key="4">
    <citation type="journal article" date="2015" name="G3 (Bethesda)">
        <title>Genome sequences of three phytopathogenic species of the Magnaporthaceae family of fungi.</title>
        <authorList>
            <person name="Okagaki L.H."/>
            <person name="Nunes C.C."/>
            <person name="Sailsbery J."/>
            <person name="Clay B."/>
            <person name="Brown D."/>
            <person name="John T."/>
            <person name="Oh Y."/>
            <person name="Young N."/>
            <person name="Fitzgerald M."/>
            <person name="Haas B.J."/>
            <person name="Zeng Q."/>
            <person name="Young S."/>
            <person name="Adiconis X."/>
            <person name="Fan L."/>
            <person name="Levin J.Z."/>
            <person name="Mitchell T.K."/>
            <person name="Okubara P.A."/>
            <person name="Farman M.L."/>
            <person name="Kohn L.M."/>
            <person name="Birren B."/>
            <person name="Ma L.-J."/>
            <person name="Dean R.A."/>
        </authorList>
    </citation>
    <scope>NUCLEOTIDE SEQUENCE</scope>
    <source>
        <strain evidence="3">R3-111a-1</strain>
    </source>
</reference>
<dbReference type="OrthoDB" id="5272418at2759"/>
<reference evidence="3" key="5">
    <citation type="submission" date="2018-04" db="UniProtKB">
        <authorList>
            <consortium name="EnsemblFungi"/>
        </authorList>
    </citation>
    <scope>IDENTIFICATION</scope>
    <source>
        <strain evidence="3">R3-111a-1</strain>
    </source>
</reference>
<evidence type="ECO:0000313" key="2">
    <source>
        <dbReference type="EMBL" id="EJT77315.1"/>
    </source>
</evidence>
<proteinExistence type="predicted"/>
<sequence>MRPINLTLALWALSQLSPAAGAALQDSDCQGGGTAPPYKPNKAYPFKWCDADDYGWRISKYDARLHDEYKRPWPLNGTRWCGIYDTGWMPNARTLISETPHKMEYDDWKTEITIPPKTCLRIKCWNTTGLYMCNARLHEITVNTIWDVLPALRAANVCCSGQPISIIKQRVSGEWRHPCGWSAIVAYANCNHPAVTPWPSKIWPMQNGSNPNGHCLHGTEEELLAPELPFDAGV</sequence>
<dbReference type="VEuPathDB" id="FungiDB:GGTG_07227"/>
<reference evidence="2" key="2">
    <citation type="submission" date="2010-07" db="EMBL/GenBank/DDBJ databases">
        <authorList>
            <consortium name="The Broad Institute Genome Sequencing Platform"/>
            <consortium name="Broad Institute Genome Sequencing Center for Infectious Disease"/>
            <person name="Ma L.-J."/>
            <person name="Dead R."/>
            <person name="Young S."/>
            <person name="Zeng Q."/>
            <person name="Koehrsen M."/>
            <person name="Alvarado L."/>
            <person name="Berlin A."/>
            <person name="Chapman S.B."/>
            <person name="Chen Z."/>
            <person name="Freedman E."/>
            <person name="Gellesch M."/>
            <person name="Goldberg J."/>
            <person name="Griggs A."/>
            <person name="Gujja S."/>
            <person name="Heilman E.R."/>
            <person name="Heiman D."/>
            <person name="Hepburn T."/>
            <person name="Howarth C."/>
            <person name="Jen D."/>
            <person name="Larson L."/>
            <person name="Mehta T."/>
            <person name="Neiman D."/>
            <person name="Pearson M."/>
            <person name="Roberts A."/>
            <person name="Saif S."/>
            <person name="Shea T."/>
            <person name="Shenoy N."/>
            <person name="Sisk P."/>
            <person name="Stolte C."/>
            <person name="Sykes S."/>
            <person name="Walk T."/>
            <person name="White J."/>
            <person name="Yandava C."/>
            <person name="Haas B."/>
            <person name="Nusbaum C."/>
            <person name="Birren B."/>
        </authorList>
    </citation>
    <scope>NUCLEOTIDE SEQUENCE</scope>
    <source>
        <strain evidence="2">R3-111a-1</strain>
    </source>
</reference>
<evidence type="ECO:0000313" key="3">
    <source>
        <dbReference type="EnsemblFungi" id="EJT77315"/>
    </source>
</evidence>
<dbReference type="AlphaFoldDB" id="J3P130"/>
<dbReference type="HOGENOM" id="CLU_1185076_0_0_1"/>
<reference evidence="4" key="1">
    <citation type="submission" date="2010-07" db="EMBL/GenBank/DDBJ databases">
        <title>The genome sequence of Gaeumannomyces graminis var. tritici strain R3-111a-1.</title>
        <authorList>
            <consortium name="The Broad Institute Genome Sequencing Platform"/>
            <person name="Ma L.-J."/>
            <person name="Dead R."/>
            <person name="Young S."/>
            <person name="Zeng Q."/>
            <person name="Koehrsen M."/>
            <person name="Alvarado L."/>
            <person name="Berlin A."/>
            <person name="Chapman S.B."/>
            <person name="Chen Z."/>
            <person name="Freedman E."/>
            <person name="Gellesch M."/>
            <person name="Goldberg J."/>
            <person name="Griggs A."/>
            <person name="Gujja S."/>
            <person name="Heilman E.R."/>
            <person name="Heiman D."/>
            <person name="Hepburn T."/>
            <person name="Howarth C."/>
            <person name="Jen D."/>
            <person name="Larson L."/>
            <person name="Mehta T."/>
            <person name="Neiman D."/>
            <person name="Pearson M."/>
            <person name="Roberts A."/>
            <person name="Saif S."/>
            <person name="Shea T."/>
            <person name="Shenoy N."/>
            <person name="Sisk P."/>
            <person name="Stolte C."/>
            <person name="Sykes S."/>
            <person name="Walk T."/>
            <person name="White J."/>
            <person name="Yandava C."/>
            <person name="Haas B."/>
            <person name="Nusbaum C."/>
            <person name="Birren B."/>
        </authorList>
    </citation>
    <scope>NUCLEOTIDE SEQUENCE [LARGE SCALE GENOMIC DNA]</scope>
    <source>
        <strain evidence="4">R3-111a-1</strain>
    </source>
</reference>
<keyword evidence="1" id="KW-0732">Signal</keyword>
<keyword evidence="4" id="KW-1185">Reference proteome</keyword>
<feature type="chain" id="PRO_5015094755" evidence="1">
    <location>
        <begin position="22"/>
        <end position="234"/>
    </location>
</feature>
<evidence type="ECO:0000313" key="4">
    <source>
        <dbReference type="Proteomes" id="UP000006039"/>
    </source>
</evidence>
<dbReference type="RefSeq" id="XP_009223315.1">
    <property type="nucleotide sequence ID" value="XM_009225051.1"/>
</dbReference>
<reference evidence="2" key="3">
    <citation type="submission" date="2010-09" db="EMBL/GenBank/DDBJ databases">
        <title>Annotation of Gaeumannomyces graminis var. tritici R3-111a-1.</title>
        <authorList>
            <consortium name="The Broad Institute Genome Sequencing Platform"/>
            <person name="Ma L.-J."/>
            <person name="Dead R."/>
            <person name="Young S.K."/>
            <person name="Zeng Q."/>
            <person name="Gargeya S."/>
            <person name="Fitzgerald M."/>
            <person name="Haas B."/>
            <person name="Abouelleil A."/>
            <person name="Alvarado L."/>
            <person name="Arachchi H.M."/>
            <person name="Berlin A."/>
            <person name="Brown A."/>
            <person name="Chapman S.B."/>
            <person name="Chen Z."/>
            <person name="Dunbar C."/>
            <person name="Freedman E."/>
            <person name="Gearin G."/>
            <person name="Gellesch M."/>
            <person name="Goldberg J."/>
            <person name="Griggs A."/>
            <person name="Gujja S."/>
            <person name="Heiman D."/>
            <person name="Howarth C."/>
            <person name="Larson L."/>
            <person name="Lui A."/>
            <person name="MacDonald P.J.P."/>
            <person name="Mehta T."/>
            <person name="Montmayeur A."/>
            <person name="Murphy C."/>
            <person name="Neiman D."/>
            <person name="Pearson M."/>
            <person name="Priest M."/>
            <person name="Roberts A."/>
            <person name="Saif S."/>
            <person name="Shea T."/>
            <person name="Shenoy N."/>
            <person name="Sisk P."/>
            <person name="Stolte C."/>
            <person name="Sykes S."/>
            <person name="Yandava C."/>
            <person name="Wortman J."/>
            <person name="Nusbaum C."/>
            <person name="Birren B."/>
        </authorList>
    </citation>
    <scope>NUCLEOTIDE SEQUENCE</scope>
    <source>
        <strain evidence="2">R3-111a-1</strain>
    </source>
</reference>
<accession>J3P130</accession>
<organism evidence="2">
    <name type="scientific">Gaeumannomyces tritici (strain R3-111a-1)</name>
    <name type="common">Wheat and barley take-all root rot fungus</name>
    <name type="synonym">Gaeumannomyces graminis var. tritici</name>
    <dbReference type="NCBI Taxonomy" id="644352"/>
    <lineage>
        <taxon>Eukaryota</taxon>
        <taxon>Fungi</taxon>
        <taxon>Dikarya</taxon>
        <taxon>Ascomycota</taxon>
        <taxon>Pezizomycotina</taxon>
        <taxon>Sordariomycetes</taxon>
        <taxon>Sordariomycetidae</taxon>
        <taxon>Magnaporthales</taxon>
        <taxon>Magnaporthaceae</taxon>
        <taxon>Gaeumannomyces</taxon>
    </lineage>
</organism>
<protein>
    <submittedName>
        <fullName evidence="2 3">Uncharacterized protein</fullName>
    </submittedName>
</protein>
<dbReference type="Proteomes" id="UP000006039">
    <property type="component" value="Unassembled WGS sequence"/>
</dbReference>